<accession>A0A836BPL1</accession>
<comment type="similarity">
    <text evidence="1">Belongs to the short-chain dehydrogenases/reductases (SDR) family.</text>
</comment>
<feature type="region of interest" description="Disordered" evidence="2">
    <location>
        <begin position="138"/>
        <end position="161"/>
    </location>
</feature>
<dbReference type="AlphaFoldDB" id="A0A836BPL1"/>
<evidence type="ECO:0000256" key="1">
    <source>
        <dbReference type="RuleBase" id="RU000363"/>
    </source>
</evidence>
<dbReference type="SUPFAM" id="SSF51735">
    <property type="entry name" value="NAD(P)-binding Rossmann-fold domains"/>
    <property type="match status" value="1"/>
</dbReference>
<reference evidence="3" key="1">
    <citation type="journal article" date="2020" name="bioRxiv">
        <title>Comparative genomics of Chlamydomonas.</title>
        <authorList>
            <person name="Craig R.J."/>
            <person name="Hasan A.R."/>
            <person name="Ness R.W."/>
            <person name="Keightley P.D."/>
        </authorList>
    </citation>
    <scope>NUCLEOTIDE SEQUENCE</scope>
    <source>
        <strain evidence="3">CCAP 11/70</strain>
    </source>
</reference>
<name>A0A836BPL1_9CHLO</name>
<comment type="caution">
    <text evidence="3">The sequence shown here is derived from an EMBL/GenBank/DDBJ whole genome shotgun (WGS) entry which is preliminary data.</text>
</comment>
<dbReference type="PANTHER" id="PTHR45458:SF1">
    <property type="entry name" value="SHORT CHAIN DEHYDROGENASE"/>
    <property type="match status" value="1"/>
</dbReference>
<gene>
    <name evidence="3" type="ORF">HYH03_017137</name>
</gene>
<dbReference type="Proteomes" id="UP000612055">
    <property type="component" value="Unassembled WGS sequence"/>
</dbReference>
<dbReference type="GO" id="GO:0016616">
    <property type="term" value="F:oxidoreductase activity, acting on the CH-OH group of donors, NAD or NADP as acceptor"/>
    <property type="evidence" value="ECO:0007669"/>
    <property type="project" value="TreeGrafter"/>
</dbReference>
<dbReference type="InterPro" id="IPR036291">
    <property type="entry name" value="NAD(P)-bd_dom_sf"/>
</dbReference>
<organism evidence="3 4">
    <name type="scientific">Edaphochlamys debaryana</name>
    <dbReference type="NCBI Taxonomy" id="47281"/>
    <lineage>
        <taxon>Eukaryota</taxon>
        <taxon>Viridiplantae</taxon>
        <taxon>Chlorophyta</taxon>
        <taxon>core chlorophytes</taxon>
        <taxon>Chlorophyceae</taxon>
        <taxon>CS clade</taxon>
        <taxon>Chlamydomonadales</taxon>
        <taxon>Chlamydomonadales incertae sedis</taxon>
        <taxon>Edaphochlamys</taxon>
    </lineage>
</organism>
<evidence type="ECO:0000313" key="4">
    <source>
        <dbReference type="Proteomes" id="UP000612055"/>
    </source>
</evidence>
<dbReference type="InterPro" id="IPR052184">
    <property type="entry name" value="SDR_enzymes"/>
</dbReference>
<feature type="compositionally biased region" description="Pro residues" evidence="2">
    <location>
        <begin position="138"/>
        <end position="147"/>
    </location>
</feature>
<sequence>MARITGKTVVVTGGSRGIGLSLVKGFLARENTVIATTRKPAEATDLQQLAEQHPGKLVVTALDATQTSSVASWAEDVKRRGVKHVDVLVNNAGVYGRRPALEDFTEADFLLAFATNTLGPFFVIQQLVKQGLLGLPPSEQPPAPAPAPAASTSAAAAPPPPAAPGVFPAVSPRSSLVANISSVVGSNTEPTVSMTAKGGYAYRASKAALNVISTTFARDLAPAGVETVLLHPGYVRTQLSGGLGWIDAEESAEGMLAVLESGQPLNGRFLDYKGQEIPW</sequence>
<keyword evidence="4" id="KW-1185">Reference proteome</keyword>
<evidence type="ECO:0000256" key="2">
    <source>
        <dbReference type="SAM" id="MobiDB-lite"/>
    </source>
</evidence>
<dbReference type="PRINTS" id="PR00080">
    <property type="entry name" value="SDRFAMILY"/>
</dbReference>
<dbReference type="OrthoDB" id="5296at2759"/>
<dbReference type="EMBL" id="JAEHOE010000159">
    <property type="protein sequence ID" value="KAG2484047.1"/>
    <property type="molecule type" value="Genomic_DNA"/>
</dbReference>
<dbReference type="PRINTS" id="PR00081">
    <property type="entry name" value="GDHRDH"/>
</dbReference>
<evidence type="ECO:0000313" key="3">
    <source>
        <dbReference type="EMBL" id="KAG2484047.1"/>
    </source>
</evidence>
<proteinExistence type="inferred from homology"/>
<dbReference type="Gene3D" id="3.40.50.720">
    <property type="entry name" value="NAD(P)-binding Rossmann-like Domain"/>
    <property type="match status" value="1"/>
</dbReference>
<dbReference type="CDD" id="cd05325">
    <property type="entry name" value="carb_red_sniffer_like_SDR_c"/>
    <property type="match status" value="1"/>
</dbReference>
<dbReference type="PANTHER" id="PTHR45458">
    <property type="entry name" value="SHORT-CHAIN DEHYDROGENASE/REDUCTASE SDR"/>
    <property type="match status" value="1"/>
</dbReference>
<protein>
    <submittedName>
        <fullName evidence="3">Uncharacterized protein</fullName>
    </submittedName>
</protein>
<dbReference type="InterPro" id="IPR002347">
    <property type="entry name" value="SDR_fam"/>
</dbReference>
<dbReference type="Pfam" id="PF00106">
    <property type="entry name" value="adh_short"/>
    <property type="match status" value="2"/>
</dbReference>